<evidence type="ECO:0000256" key="3">
    <source>
        <dbReference type="ARBA" id="ARBA00022475"/>
    </source>
</evidence>
<dbReference type="EMBL" id="ADLO01000020">
    <property type="protein sequence ID" value="KGF57007.1"/>
    <property type="molecule type" value="Genomic_DNA"/>
</dbReference>
<feature type="transmembrane region" description="Helical" evidence="9">
    <location>
        <begin position="127"/>
        <end position="145"/>
    </location>
</feature>
<evidence type="ECO:0000256" key="4">
    <source>
        <dbReference type="ARBA" id="ARBA00022519"/>
    </source>
</evidence>
<keyword evidence="5 9" id="KW-0812">Transmembrane</keyword>
<comment type="subcellular location">
    <subcellularLocation>
        <location evidence="1">Cell membrane</location>
        <topology evidence="1">Multi-pass membrane protein</topology>
    </subcellularLocation>
</comment>
<feature type="transmembrane region" description="Helical" evidence="9">
    <location>
        <begin position="54"/>
        <end position="79"/>
    </location>
</feature>
<evidence type="ECO:0000256" key="2">
    <source>
        <dbReference type="ARBA" id="ARBA00022448"/>
    </source>
</evidence>
<keyword evidence="2" id="KW-0813">Transport</keyword>
<dbReference type="HOGENOM" id="CLU_028880_0_2_9"/>
<feature type="transmembrane region" description="Helical" evidence="9">
    <location>
        <begin position="99"/>
        <end position="120"/>
    </location>
</feature>
<dbReference type="Pfam" id="PF02653">
    <property type="entry name" value="BPD_transp_2"/>
    <property type="match status" value="1"/>
</dbReference>
<evidence type="ECO:0000256" key="6">
    <source>
        <dbReference type="ARBA" id="ARBA00022989"/>
    </source>
</evidence>
<reference evidence="10 11" key="1">
    <citation type="submission" date="2011-08" db="EMBL/GenBank/DDBJ databases">
        <title>The Genome Sequence of Clostridium orbiscindens 1_3_50AFAA.</title>
        <authorList>
            <consortium name="The Broad Institute Genome Sequencing Platform"/>
            <person name="Earl A."/>
            <person name="Ward D."/>
            <person name="Feldgarden M."/>
            <person name="Gevers D."/>
            <person name="Daigneault M."/>
            <person name="Strauss J."/>
            <person name="Allen-Vercoe E."/>
            <person name="Young S.K."/>
            <person name="Zeng Q."/>
            <person name="Gargeya S."/>
            <person name="Fitzgerald M."/>
            <person name="Haas B."/>
            <person name="Abouelleil A."/>
            <person name="Alvarado L."/>
            <person name="Arachchi H.M."/>
            <person name="Berlin A."/>
            <person name="Brown A."/>
            <person name="Chapman S.B."/>
            <person name="Chen Z."/>
            <person name="Dunbar C."/>
            <person name="Freedman E."/>
            <person name="Gearin G."/>
            <person name="Gellesch M."/>
            <person name="Goldberg J."/>
            <person name="Griggs A."/>
            <person name="Gujja S."/>
            <person name="Heiman D."/>
            <person name="Howarth C."/>
            <person name="Larson L."/>
            <person name="Lui A."/>
            <person name="MacDonald P.J.P."/>
            <person name="Montmayeur A."/>
            <person name="Murphy C."/>
            <person name="Neiman D."/>
            <person name="Pearson M."/>
            <person name="Priest M."/>
            <person name="Roberts A."/>
            <person name="Saif S."/>
            <person name="Shea T."/>
            <person name="Shenoy N."/>
            <person name="Sisk P."/>
            <person name="Stolte C."/>
            <person name="Sykes S."/>
            <person name="Wortman J."/>
            <person name="Nusbaum C."/>
            <person name="Birren B."/>
        </authorList>
    </citation>
    <scope>NUCLEOTIDE SEQUENCE [LARGE SCALE GENOMIC DNA]</scope>
    <source>
        <strain evidence="10 11">1_3_50AFAA</strain>
    </source>
</reference>
<dbReference type="Proteomes" id="UP000029585">
    <property type="component" value="Unassembled WGS sequence"/>
</dbReference>
<sequence length="319" mass="32978">MRHNLLLNRSRGTASLQPLVLLAIIVVMTGAQAVLVPGSLTVEQMLIISRQASALGIITLGQAAVILVGGIDLSVGATVMMVNIFCISAMQGSDANGPLGLLVCLFIGLAIGTANAFGVLFLKIAPFVMTLCTTTICEGICYVYTQGSPTGSAAPFIRALGTGRLFGIPFSTLIWLALAAAMWVVLRFTALGRRLYAVGGSPKAARLSGIANVRVVAGAYIFCALMSAVAGLILTGYHNIASLTLAGDYSMNSLAAALIGGNAIEGGRGGVWGVVLGSFFMMLLMAILTMLGISQVGKLIIQGCIILAVVAAQQLWKKD</sequence>
<evidence type="ECO:0000256" key="1">
    <source>
        <dbReference type="ARBA" id="ARBA00004651"/>
    </source>
</evidence>
<dbReference type="CDD" id="cd06579">
    <property type="entry name" value="TM_PBP1_transp_AraH_like"/>
    <property type="match status" value="1"/>
</dbReference>
<keyword evidence="11" id="KW-1185">Reference proteome</keyword>
<keyword evidence="7 9" id="KW-0472">Membrane</keyword>
<feature type="transmembrane region" description="Helical" evidence="9">
    <location>
        <begin position="213"/>
        <end position="234"/>
    </location>
</feature>
<dbReference type="eggNOG" id="COG1172">
    <property type="taxonomic scope" value="Bacteria"/>
</dbReference>
<comment type="caution">
    <text evidence="10">The sequence shown here is derived from an EMBL/GenBank/DDBJ whole genome shotgun (WGS) entry which is preliminary data.</text>
</comment>
<evidence type="ECO:0000313" key="11">
    <source>
        <dbReference type="Proteomes" id="UP000029585"/>
    </source>
</evidence>
<dbReference type="RefSeq" id="WP_007490589.1">
    <property type="nucleotide sequence ID" value="NZ_KN174161.1"/>
</dbReference>
<dbReference type="AlphaFoldDB" id="A0A096CQD4"/>
<protein>
    <recommendedName>
        <fullName evidence="8">Autoinducer 2 import system permease protein LsrD</fullName>
    </recommendedName>
</protein>
<keyword evidence="3" id="KW-1003">Cell membrane</keyword>
<evidence type="ECO:0000256" key="5">
    <source>
        <dbReference type="ARBA" id="ARBA00022692"/>
    </source>
</evidence>
<dbReference type="InterPro" id="IPR001851">
    <property type="entry name" value="ABC_transp_permease"/>
</dbReference>
<organism evidence="10 11">
    <name type="scientific">Flavonifractor plautii 1_3_50AFAA</name>
    <dbReference type="NCBI Taxonomy" id="742738"/>
    <lineage>
        <taxon>Bacteria</taxon>
        <taxon>Bacillati</taxon>
        <taxon>Bacillota</taxon>
        <taxon>Clostridia</taxon>
        <taxon>Eubacteriales</taxon>
        <taxon>Oscillospiraceae</taxon>
        <taxon>Flavonifractor</taxon>
    </lineage>
</organism>
<dbReference type="GeneID" id="63971954"/>
<dbReference type="PATRIC" id="fig|742738.3.peg.543"/>
<accession>A0A096CQD4</accession>
<evidence type="ECO:0000313" key="10">
    <source>
        <dbReference type="EMBL" id="KGF57007.1"/>
    </source>
</evidence>
<feature type="transmembrane region" description="Helical" evidence="9">
    <location>
        <begin position="271"/>
        <end position="293"/>
    </location>
</feature>
<proteinExistence type="predicted"/>
<feature type="transmembrane region" description="Helical" evidence="9">
    <location>
        <begin position="165"/>
        <end position="186"/>
    </location>
</feature>
<dbReference type="GO" id="GO:0005886">
    <property type="term" value="C:plasma membrane"/>
    <property type="evidence" value="ECO:0007669"/>
    <property type="project" value="UniProtKB-SubCell"/>
</dbReference>
<evidence type="ECO:0000256" key="7">
    <source>
        <dbReference type="ARBA" id="ARBA00023136"/>
    </source>
</evidence>
<dbReference type="GO" id="GO:0022857">
    <property type="term" value="F:transmembrane transporter activity"/>
    <property type="evidence" value="ECO:0007669"/>
    <property type="project" value="InterPro"/>
</dbReference>
<evidence type="ECO:0000256" key="9">
    <source>
        <dbReference type="SAM" id="Phobius"/>
    </source>
</evidence>
<name>A0A096CQD4_FLAPL</name>
<keyword evidence="4" id="KW-0997">Cell inner membrane</keyword>
<feature type="transmembrane region" description="Helical" evidence="9">
    <location>
        <begin position="299"/>
        <end position="316"/>
    </location>
</feature>
<dbReference type="PANTHER" id="PTHR32196:SF71">
    <property type="entry name" value="AUTOINDUCER 2 IMPORT SYSTEM PERMEASE PROTEIN LSRD"/>
    <property type="match status" value="1"/>
</dbReference>
<gene>
    <name evidence="10" type="ORF">HMPREF9460_00521</name>
</gene>
<keyword evidence="6 9" id="KW-1133">Transmembrane helix</keyword>
<dbReference type="PANTHER" id="PTHR32196">
    <property type="entry name" value="ABC TRANSPORTER PERMEASE PROTEIN YPHD-RELATED-RELATED"/>
    <property type="match status" value="1"/>
</dbReference>
<feature type="transmembrane region" description="Helical" evidence="9">
    <location>
        <begin position="20"/>
        <end position="42"/>
    </location>
</feature>
<evidence type="ECO:0000256" key="8">
    <source>
        <dbReference type="ARBA" id="ARBA00039381"/>
    </source>
</evidence>